<keyword evidence="3" id="KW-1185">Reference proteome</keyword>
<name>A0A9P7XNA2_9FUNG</name>
<organism evidence="2 3">
    <name type="scientific">Linnemannia hyalina</name>
    <dbReference type="NCBI Taxonomy" id="64524"/>
    <lineage>
        <taxon>Eukaryota</taxon>
        <taxon>Fungi</taxon>
        <taxon>Fungi incertae sedis</taxon>
        <taxon>Mucoromycota</taxon>
        <taxon>Mortierellomycotina</taxon>
        <taxon>Mortierellomycetes</taxon>
        <taxon>Mortierellales</taxon>
        <taxon>Mortierellaceae</taxon>
        <taxon>Linnemannia</taxon>
    </lineage>
</organism>
<feature type="region of interest" description="Disordered" evidence="1">
    <location>
        <begin position="1"/>
        <end position="118"/>
    </location>
</feature>
<protein>
    <submittedName>
        <fullName evidence="2">Uncharacterized protein</fullName>
    </submittedName>
</protein>
<feature type="compositionally biased region" description="Acidic residues" evidence="1">
    <location>
        <begin position="77"/>
        <end position="103"/>
    </location>
</feature>
<feature type="compositionally biased region" description="Polar residues" evidence="1">
    <location>
        <begin position="54"/>
        <end position="76"/>
    </location>
</feature>
<evidence type="ECO:0000256" key="1">
    <source>
        <dbReference type="SAM" id="MobiDB-lite"/>
    </source>
</evidence>
<evidence type="ECO:0000313" key="3">
    <source>
        <dbReference type="Proteomes" id="UP000707451"/>
    </source>
</evidence>
<proteinExistence type="predicted"/>
<feature type="compositionally biased region" description="Low complexity" evidence="1">
    <location>
        <begin position="9"/>
        <end position="27"/>
    </location>
</feature>
<sequence>MCSPARSMTIPTTLSSRTTSSTRPQSTKEVEEETQDIQELDAEDSGGDSDEEQGAQNQDAAETGSQVGHGNDSQNQEAEDDLKEEGEKDGEDDDADADADAEDNEMKGPVRPIIAPSNNLSLGGFGWIHKLGKAQIFANQP</sequence>
<dbReference type="AlphaFoldDB" id="A0A9P7XNA2"/>
<reference evidence="2" key="1">
    <citation type="submission" date="2021-06" db="EMBL/GenBank/DDBJ databases">
        <title>Genome Sequence of Mortierella hyaline Strain SCG-10, a Cold-Adapted, Nitrate-Reducing Fungus Isolated from Soil in Minnesota, USA.</title>
        <authorList>
            <person name="Aldossari N."/>
        </authorList>
    </citation>
    <scope>NUCLEOTIDE SEQUENCE</scope>
    <source>
        <strain evidence="2">SCG-10</strain>
    </source>
</reference>
<dbReference type="EMBL" id="JAHRHY010000015">
    <property type="protein sequence ID" value="KAG9063904.1"/>
    <property type="molecule type" value="Genomic_DNA"/>
</dbReference>
<comment type="caution">
    <text evidence="2">The sequence shown here is derived from an EMBL/GenBank/DDBJ whole genome shotgun (WGS) entry which is preliminary data.</text>
</comment>
<gene>
    <name evidence="2" type="ORF">KI688_004018</name>
</gene>
<accession>A0A9P7XNA2</accession>
<dbReference type="Proteomes" id="UP000707451">
    <property type="component" value="Unassembled WGS sequence"/>
</dbReference>
<evidence type="ECO:0000313" key="2">
    <source>
        <dbReference type="EMBL" id="KAG9063904.1"/>
    </source>
</evidence>
<feature type="compositionally biased region" description="Acidic residues" evidence="1">
    <location>
        <begin position="30"/>
        <end position="53"/>
    </location>
</feature>